<dbReference type="GO" id="GO:0051301">
    <property type="term" value="P:cell division"/>
    <property type="evidence" value="ECO:0007669"/>
    <property type="project" value="UniProtKB-KW"/>
</dbReference>
<keyword evidence="5" id="KW-0158">Chromosome</keyword>
<dbReference type="EMBL" id="JAEUBF010000853">
    <property type="protein sequence ID" value="KAH3674424.1"/>
    <property type="molecule type" value="Genomic_DNA"/>
</dbReference>
<keyword evidence="6" id="KW-0963">Cytoplasm</keyword>
<keyword evidence="8 11" id="KW-0498">Mitosis</keyword>
<comment type="subcellular location">
    <subcellularLocation>
        <location evidence="1">Chromosome</location>
    </subcellularLocation>
    <subcellularLocation>
        <location evidence="2">Cytoplasm</location>
    </subcellularLocation>
</comment>
<reference evidence="13" key="2">
    <citation type="submission" date="2021-01" db="EMBL/GenBank/DDBJ databases">
        <authorList>
            <person name="Schikora-Tamarit M.A."/>
        </authorList>
    </citation>
    <scope>NUCLEOTIDE SEQUENCE</scope>
    <source>
        <strain evidence="13">CBS6341</strain>
    </source>
</reference>
<protein>
    <recommendedName>
        <fullName evidence="4 11">Condensin complex subunit 2</fullName>
    </recommendedName>
</protein>
<name>A0A9P8PN29_9ASCO</name>
<comment type="caution">
    <text evidence="13">The sequence shown here is derived from an EMBL/GenBank/DDBJ whole genome shotgun (WGS) entry which is preliminary data.</text>
</comment>
<dbReference type="GO" id="GO:0007076">
    <property type="term" value="P:mitotic chromosome condensation"/>
    <property type="evidence" value="ECO:0007669"/>
    <property type="project" value="InterPro"/>
</dbReference>
<dbReference type="GO" id="GO:0005737">
    <property type="term" value="C:cytoplasm"/>
    <property type="evidence" value="ECO:0007669"/>
    <property type="project" value="UniProtKB-SubCell"/>
</dbReference>
<evidence type="ECO:0000256" key="11">
    <source>
        <dbReference type="PIRNR" id="PIRNR017126"/>
    </source>
</evidence>
<evidence type="ECO:0000256" key="12">
    <source>
        <dbReference type="SAM" id="MobiDB-lite"/>
    </source>
</evidence>
<reference evidence="13" key="1">
    <citation type="journal article" date="2021" name="Open Biol.">
        <title>Shared evolutionary footprints suggest mitochondrial oxidative damage underlies multiple complex I losses in fungi.</title>
        <authorList>
            <person name="Schikora-Tamarit M.A."/>
            <person name="Marcet-Houben M."/>
            <person name="Nosek J."/>
            <person name="Gabaldon T."/>
        </authorList>
    </citation>
    <scope>NUCLEOTIDE SEQUENCE</scope>
    <source>
        <strain evidence="13">CBS6341</strain>
    </source>
</reference>
<evidence type="ECO:0000256" key="10">
    <source>
        <dbReference type="ARBA" id="ARBA00023306"/>
    </source>
</evidence>
<evidence type="ECO:0000313" key="14">
    <source>
        <dbReference type="Proteomes" id="UP000769528"/>
    </source>
</evidence>
<accession>A0A9P8PN29</accession>
<dbReference type="Proteomes" id="UP000769528">
    <property type="component" value="Unassembled WGS sequence"/>
</dbReference>
<organism evidence="13 14">
    <name type="scientific">Wickerhamomyces mucosus</name>
    <dbReference type="NCBI Taxonomy" id="1378264"/>
    <lineage>
        <taxon>Eukaryota</taxon>
        <taxon>Fungi</taxon>
        <taxon>Dikarya</taxon>
        <taxon>Ascomycota</taxon>
        <taxon>Saccharomycotina</taxon>
        <taxon>Saccharomycetes</taxon>
        <taxon>Phaffomycetales</taxon>
        <taxon>Wickerhamomycetaceae</taxon>
        <taxon>Wickerhamomyces</taxon>
    </lineage>
</organism>
<evidence type="ECO:0000256" key="3">
    <source>
        <dbReference type="ARBA" id="ARBA00009471"/>
    </source>
</evidence>
<dbReference type="PIRSF" id="PIRSF017126">
    <property type="entry name" value="Condensin_H"/>
    <property type="match status" value="1"/>
</dbReference>
<evidence type="ECO:0000256" key="1">
    <source>
        <dbReference type="ARBA" id="ARBA00004286"/>
    </source>
</evidence>
<evidence type="ECO:0000256" key="6">
    <source>
        <dbReference type="ARBA" id="ARBA00022490"/>
    </source>
</evidence>
<feature type="compositionally biased region" description="Acidic residues" evidence="12">
    <location>
        <begin position="103"/>
        <end position="115"/>
    </location>
</feature>
<comment type="similarity">
    <text evidence="3 11">Belongs to the CND2 (condensin subunit 2) family.</text>
</comment>
<feature type="region of interest" description="Disordered" evidence="12">
    <location>
        <begin position="89"/>
        <end position="115"/>
    </location>
</feature>
<comment type="function">
    <text evidence="11">Regulatory subunit of the condensin complex, a complex required for conversion of interphase chromatin into mitotic-like condense chromosomes.</text>
</comment>
<dbReference type="GO" id="GO:0003682">
    <property type="term" value="F:chromatin binding"/>
    <property type="evidence" value="ECO:0007669"/>
    <property type="project" value="TreeGrafter"/>
</dbReference>
<dbReference type="PANTHER" id="PTHR13108:SF9">
    <property type="entry name" value="CONDENSIN COMPLEX SUBUNIT 2"/>
    <property type="match status" value="1"/>
</dbReference>
<evidence type="ECO:0000256" key="7">
    <source>
        <dbReference type="ARBA" id="ARBA00022618"/>
    </source>
</evidence>
<dbReference type="GO" id="GO:0000796">
    <property type="term" value="C:condensin complex"/>
    <property type="evidence" value="ECO:0007669"/>
    <property type="project" value="InterPro"/>
</dbReference>
<keyword evidence="14" id="KW-1185">Reference proteome</keyword>
<dbReference type="AlphaFoldDB" id="A0A9P8PN29"/>
<keyword evidence="10 11" id="KW-0131">Cell cycle</keyword>
<evidence type="ECO:0000256" key="9">
    <source>
        <dbReference type="ARBA" id="ARBA00023067"/>
    </source>
</evidence>
<gene>
    <name evidence="13" type="ORF">WICMUC_003261</name>
</gene>
<proteinExistence type="inferred from homology"/>
<keyword evidence="7 11" id="KW-0132">Cell division</keyword>
<dbReference type="OrthoDB" id="362021at2759"/>
<dbReference type="InterPro" id="IPR022816">
    <property type="entry name" value="Condensin_barren_su2"/>
</dbReference>
<evidence type="ECO:0000256" key="4">
    <source>
        <dbReference type="ARBA" id="ARBA00016065"/>
    </source>
</evidence>
<dbReference type="Pfam" id="PF05786">
    <property type="entry name" value="Cnd2"/>
    <property type="match status" value="2"/>
</dbReference>
<evidence type="ECO:0000313" key="13">
    <source>
        <dbReference type="EMBL" id="KAH3674424.1"/>
    </source>
</evidence>
<sequence length="728" mass="83376">MMSDPRLNYVNKSEDFEKWLRMATDNKINSNNSWDLALIDYFHDLSLLREGDGINFQKASATLDGCVKIYSSRVDSAVTETGRLMNGLAASRARQMRENEGNFGEDDDEEDGDEGDEIDLEKQFRQKNSKRNTIKDSLVEFDAIKIKQMDLELYVDPLFKKALTDFDEGGSKSLLLNMLNVDNNMKIVFDTTDTAEKLKFEEDKNNTLKVEEEHENVLDDLEYEELGEVDQSFALMDIDDEENEQVKADVVLNNNNADLIEVNVGLLKDRFFKLDHTIDYSLCPSMAELRAVLNQETTSSELLKNLGSISIEELQEFSHRGDVDDFSYGAPDEDLDRVPIDGNNSKYPGNKTSIFFDDMDDEADDYGITMRMLFNEEKSFVDDRERTLLEQQENDEILGSAANLPDQSLLSYFDFNQRRLWAGPEHWKIQKLKKTIKSNPVVPNNLGDENANVAQAEQIRVRKPKEQFFIDFMSDDFPDEEIIFAESTTSLLLPRTQWMSKNKNVLPEDKHFTTRNFIYLFSKETVIHSNFNKVKNLDSIIDESLYAEITRKPTEIPGLNNIDFFHNDDDVHDFNDFPDDFGPDDDYISSQLQLPPSQLLAASQKVQPLSYSRVSKKVDVKLLKDNLWEALNTESSSRKVLEKALTIAEDSPTNVECIEEEYPGELKFSNVVQELSERYDEKSKKDLSTSFCFICLLHLANENGLTITNNSDNTDLLINDVHQPSGIA</sequence>
<evidence type="ECO:0000256" key="8">
    <source>
        <dbReference type="ARBA" id="ARBA00022776"/>
    </source>
</evidence>
<evidence type="ECO:0000256" key="2">
    <source>
        <dbReference type="ARBA" id="ARBA00004496"/>
    </source>
</evidence>
<keyword evidence="9 11" id="KW-0226">DNA condensation</keyword>
<dbReference type="PANTHER" id="PTHR13108">
    <property type="entry name" value="CONDENSIN COMPLEX SUBUNIT 2"/>
    <property type="match status" value="1"/>
</dbReference>
<evidence type="ECO:0000256" key="5">
    <source>
        <dbReference type="ARBA" id="ARBA00022454"/>
    </source>
</evidence>